<feature type="transmembrane region" description="Helical" evidence="6">
    <location>
        <begin position="300"/>
        <end position="323"/>
    </location>
</feature>
<evidence type="ECO:0000256" key="5">
    <source>
        <dbReference type="ARBA" id="ARBA00023136"/>
    </source>
</evidence>
<dbReference type="Gene3D" id="1.20.1640.10">
    <property type="entry name" value="Multidrug efflux transporter AcrB transmembrane domain"/>
    <property type="match status" value="2"/>
</dbReference>
<dbReference type="SUPFAM" id="SSF82866">
    <property type="entry name" value="Multidrug efflux transporter AcrB transmembrane domain"/>
    <property type="match status" value="2"/>
</dbReference>
<dbReference type="GO" id="GO:0005886">
    <property type="term" value="C:plasma membrane"/>
    <property type="evidence" value="ECO:0007669"/>
    <property type="project" value="UniProtKB-SubCell"/>
</dbReference>
<reference evidence="8" key="1">
    <citation type="submission" date="2022-04" db="EMBL/GenBank/DDBJ databases">
        <title>Complete genome sequences of Ezakiella coagulans and Fenollaria massiliensis.</title>
        <authorList>
            <person name="France M.T."/>
            <person name="Clifford J."/>
            <person name="Narina S."/>
            <person name="Rutt L."/>
            <person name="Ravel J."/>
        </authorList>
    </citation>
    <scope>NUCLEOTIDE SEQUENCE</scope>
    <source>
        <strain evidence="8">C0061C2</strain>
    </source>
</reference>
<dbReference type="InterPro" id="IPR050545">
    <property type="entry name" value="Mycobact_MmpL"/>
</dbReference>
<dbReference type="Proteomes" id="UP000831151">
    <property type="component" value="Chromosome"/>
</dbReference>
<keyword evidence="9" id="KW-1185">Reference proteome</keyword>
<gene>
    <name evidence="8" type="ORF">M1R53_07335</name>
</gene>
<keyword evidence="5 6" id="KW-0472">Membrane</keyword>
<dbReference type="RefSeq" id="WP_249242564.1">
    <property type="nucleotide sequence ID" value="NZ_CP096649.1"/>
</dbReference>
<dbReference type="PANTHER" id="PTHR33406:SF13">
    <property type="entry name" value="MEMBRANE PROTEIN YDFJ"/>
    <property type="match status" value="1"/>
</dbReference>
<evidence type="ECO:0000256" key="1">
    <source>
        <dbReference type="ARBA" id="ARBA00004651"/>
    </source>
</evidence>
<feature type="transmembrane region" description="Helical" evidence="6">
    <location>
        <begin position="539"/>
        <end position="560"/>
    </location>
</feature>
<dbReference type="InterPro" id="IPR004869">
    <property type="entry name" value="MMPL_dom"/>
</dbReference>
<keyword evidence="2" id="KW-1003">Cell membrane</keyword>
<proteinExistence type="predicted"/>
<evidence type="ECO:0000259" key="7">
    <source>
        <dbReference type="Pfam" id="PF03176"/>
    </source>
</evidence>
<accession>A0A9E7DJF1</accession>
<dbReference type="KEGG" id="fms:M1R53_07335"/>
<evidence type="ECO:0000256" key="2">
    <source>
        <dbReference type="ARBA" id="ARBA00022475"/>
    </source>
</evidence>
<feature type="domain" description="Membrane transport protein MMPL" evidence="7">
    <location>
        <begin position="419"/>
        <end position="666"/>
    </location>
</feature>
<organism evidence="8 9">
    <name type="scientific">Fenollaria massiliensis</name>
    <dbReference type="NCBI Taxonomy" id="938288"/>
    <lineage>
        <taxon>Bacteria</taxon>
        <taxon>Bacillati</taxon>
        <taxon>Bacillota</taxon>
        <taxon>Clostridia</taxon>
        <taxon>Eubacteriales</taxon>
        <taxon>Fenollaria</taxon>
    </lineage>
</organism>
<feature type="transmembrane region" description="Helical" evidence="6">
    <location>
        <begin position="515"/>
        <end position="532"/>
    </location>
</feature>
<feature type="transmembrane region" description="Helical" evidence="6">
    <location>
        <begin position="171"/>
        <end position="190"/>
    </location>
</feature>
<dbReference type="AlphaFoldDB" id="A0A9E7DJF1"/>
<keyword evidence="4 6" id="KW-1133">Transmembrane helix</keyword>
<sequence>MKKIFAKLIEKPKLIVSIFVILLVFSIVSYPKIRVNYKINDYLPEKSDSSVAIDKMKEEFDEDIFNVRVMLPKKDVSEVLDTISAIKMVDGVKTVSWLSDFEDVMKPMDFMDQKHLDSYYKDGSALINIAVDEDKAIASTEAIREIIGEEAAMTGSAVNTAIATTNSVNEIIIVTIIGVLFTILILILTTDAWIEPVIIMLSLATAILINAGTNIIFGEISFVTNAAGNILLLAVSMDYTVFVMHRFKEEKLKTNDKKEAMIEALDMSFSSILSSALTTIIGFLALVFMQFKIGPDLGLALAKGVFISLLTVFTLAPIIILHFDKYIDKTSHKRFIPSFDGFAHHVFKHKSAYIVVFLLLIVPSFLAASKNSYYFGTSHIFGPDTKLGQDNIAIEEKFGAEDNYAILVPLGSLEKERHLSDDLRSMSKVKSVISYVDMVGETIPTSFLDESDLKKLNSNNYTRMIVSVDADFEGEDTYKLIDDIKDAISKYYGEYYLLGEGVSTYDLKNTVTADMTTVNIIAIAAVFIVLLLTEKSLSLPILLVAAIETAIYINMSVPYYRSSSVFYIAYLIISSIQLGATVDYAILLSERYLEERKSLNKADAAINTVSMTAVSILTSATAMIVVGILLGKFSTHGLISQLGYLLAIGTTASLVIVLFVLPGLLYSLDGLIQKTTKNTEFVN</sequence>
<comment type="subcellular location">
    <subcellularLocation>
        <location evidence="1">Cell membrane</location>
        <topology evidence="1">Multi-pass membrane protein</topology>
    </subcellularLocation>
</comment>
<feature type="transmembrane region" description="Helical" evidence="6">
    <location>
        <begin position="264"/>
        <end position="288"/>
    </location>
</feature>
<feature type="transmembrane region" description="Helical" evidence="6">
    <location>
        <begin position="642"/>
        <end position="668"/>
    </location>
</feature>
<dbReference type="PANTHER" id="PTHR33406">
    <property type="entry name" value="MEMBRANE PROTEIN MJ1562-RELATED"/>
    <property type="match status" value="1"/>
</dbReference>
<evidence type="ECO:0000313" key="8">
    <source>
        <dbReference type="EMBL" id="UQK59045.1"/>
    </source>
</evidence>
<evidence type="ECO:0000256" key="6">
    <source>
        <dbReference type="SAM" id="Phobius"/>
    </source>
</evidence>
<name>A0A9E7DJF1_9FIRM</name>
<feature type="transmembrane region" description="Helical" evidence="6">
    <location>
        <begin position="352"/>
        <end position="369"/>
    </location>
</feature>
<feature type="domain" description="Membrane transport protein MMPL" evidence="7">
    <location>
        <begin position="42"/>
        <end position="321"/>
    </location>
</feature>
<feature type="transmembrane region" description="Helical" evidence="6">
    <location>
        <begin position="566"/>
        <end position="588"/>
    </location>
</feature>
<feature type="transmembrane region" description="Helical" evidence="6">
    <location>
        <begin position="197"/>
        <end position="217"/>
    </location>
</feature>
<evidence type="ECO:0000256" key="3">
    <source>
        <dbReference type="ARBA" id="ARBA00022692"/>
    </source>
</evidence>
<evidence type="ECO:0000256" key="4">
    <source>
        <dbReference type="ARBA" id="ARBA00022989"/>
    </source>
</evidence>
<dbReference type="Pfam" id="PF03176">
    <property type="entry name" value="MMPL"/>
    <property type="match status" value="2"/>
</dbReference>
<feature type="transmembrane region" description="Helical" evidence="6">
    <location>
        <begin position="609"/>
        <end position="630"/>
    </location>
</feature>
<protein>
    <submittedName>
        <fullName evidence="8">MMPL family transporter</fullName>
    </submittedName>
</protein>
<keyword evidence="3 6" id="KW-0812">Transmembrane</keyword>
<dbReference type="EMBL" id="CP096649">
    <property type="protein sequence ID" value="UQK59045.1"/>
    <property type="molecule type" value="Genomic_DNA"/>
</dbReference>
<evidence type="ECO:0000313" key="9">
    <source>
        <dbReference type="Proteomes" id="UP000831151"/>
    </source>
</evidence>